<organism evidence="4 5">
    <name type="scientific">Vagococcus teuberi</name>
    <dbReference type="NCBI Taxonomy" id="519472"/>
    <lineage>
        <taxon>Bacteria</taxon>
        <taxon>Bacillati</taxon>
        <taxon>Bacillota</taxon>
        <taxon>Bacilli</taxon>
        <taxon>Lactobacillales</taxon>
        <taxon>Enterococcaceae</taxon>
        <taxon>Vagococcus</taxon>
    </lineage>
</organism>
<dbReference type="SUPFAM" id="SSF56601">
    <property type="entry name" value="beta-lactamase/transpeptidase-like"/>
    <property type="match status" value="1"/>
</dbReference>
<keyword evidence="5" id="KW-1185">Reference proteome</keyword>
<dbReference type="Gene3D" id="3.40.710.10">
    <property type="entry name" value="DD-peptidase/beta-lactamase superfamily"/>
    <property type="match status" value="1"/>
</dbReference>
<evidence type="ECO:0000256" key="2">
    <source>
        <dbReference type="SAM" id="Phobius"/>
    </source>
</evidence>
<keyword evidence="2" id="KW-0812">Transmembrane</keyword>
<dbReference type="InterPro" id="IPR001466">
    <property type="entry name" value="Beta-lactam-related"/>
</dbReference>
<evidence type="ECO:0000313" key="4">
    <source>
        <dbReference type="EMBL" id="APB32162.1"/>
    </source>
</evidence>
<dbReference type="InterPro" id="IPR012338">
    <property type="entry name" value="Beta-lactam/transpept-like"/>
</dbReference>
<dbReference type="PANTHER" id="PTHR46825:SF9">
    <property type="entry name" value="BETA-LACTAMASE-RELATED DOMAIN-CONTAINING PROTEIN"/>
    <property type="match status" value="1"/>
</dbReference>
<keyword evidence="2" id="KW-0472">Membrane</keyword>
<keyword evidence="2" id="KW-1133">Transmembrane helix</keyword>
<reference evidence="4 5" key="1">
    <citation type="submission" date="2016-09" db="EMBL/GenBank/DDBJ databases">
        <title>Vagococcus teuberi sp. nov., isolated from the Malian artisanal sour milk fene.</title>
        <authorList>
            <person name="Wullschleger S."/>
            <person name="Seifert C."/>
            <person name="Baumgartner S."/>
            <person name="Lacroix C."/>
            <person name="Bonfoh B."/>
            <person name="Stevens M.J."/>
            <person name="Meile L."/>
        </authorList>
    </citation>
    <scope>NUCLEOTIDE SEQUENCE [LARGE SCALE GENOMIC DNA]</scope>
    <source>
        <strain evidence="4 5">DSM 21459</strain>
    </source>
</reference>
<feature type="domain" description="Beta-lactamase-related" evidence="3">
    <location>
        <begin position="108"/>
        <end position="410"/>
    </location>
</feature>
<sequence>MKKSRMEYDKLKRKQKWIGLLFFLIGSLITISIIITVIALYPNELTSLVKTHVTSQSTSSSSTSVDDKPTSTDSSEPLQQTHTFTPRTNFAENTETPLLLKPLKDKLEQDIASRELSGTLLAIKNNQVVMYNSFGYATDVPWKAQESTYMIASIQKFYTALLISTLISENKLSLDTTLNKFFPEIPGSDQITIDSMLSMTSGLKLDTGKAPTSIKTQKDWENYILKTTTHQNSTEWDYSPVNFGLLAMIIEKITGISYADYFNKTVKKPLDLKETGFYTELSDNSHLVPVYEENGTAAKNEIPDYAYVRELGTGNMYTSPKDFAIVVQALMDGRFEDLNNIKAAWLKATPYGTTYYKSGLYRKVLDENGPTIFWGHGIFRGYEPTVIFNNDASDMVIYFSNQYLTNKSNTIATKEFYDIISQNVTFNQ</sequence>
<accession>A0A1J0A8A6</accession>
<dbReference type="OrthoDB" id="2151402at2"/>
<dbReference type="KEGG" id="vte:BHY08_10475"/>
<dbReference type="Pfam" id="PF00144">
    <property type="entry name" value="Beta-lactamase"/>
    <property type="match status" value="1"/>
</dbReference>
<dbReference type="AlphaFoldDB" id="A0A1J0A8A6"/>
<feature type="region of interest" description="Disordered" evidence="1">
    <location>
        <begin position="57"/>
        <end position="87"/>
    </location>
</feature>
<dbReference type="Proteomes" id="UP000191200">
    <property type="component" value="Chromosome"/>
</dbReference>
<dbReference type="EMBL" id="CP017267">
    <property type="protein sequence ID" value="APB32162.1"/>
    <property type="molecule type" value="Genomic_DNA"/>
</dbReference>
<proteinExistence type="predicted"/>
<name>A0A1J0A8A6_9ENTE</name>
<protein>
    <recommendedName>
        <fullName evidence="3">Beta-lactamase-related domain-containing protein</fullName>
    </recommendedName>
</protein>
<evidence type="ECO:0000256" key="1">
    <source>
        <dbReference type="SAM" id="MobiDB-lite"/>
    </source>
</evidence>
<dbReference type="InterPro" id="IPR050491">
    <property type="entry name" value="AmpC-like"/>
</dbReference>
<dbReference type="STRING" id="519472.BHY08_10475"/>
<gene>
    <name evidence="4" type="ORF">BHY08_10475</name>
</gene>
<feature type="transmembrane region" description="Helical" evidence="2">
    <location>
        <begin position="20"/>
        <end position="41"/>
    </location>
</feature>
<dbReference type="RefSeq" id="WP_071457777.1">
    <property type="nucleotide sequence ID" value="NZ_CP017267.1"/>
</dbReference>
<evidence type="ECO:0000313" key="5">
    <source>
        <dbReference type="Proteomes" id="UP000191200"/>
    </source>
</evidence>
<dbReference type="PANTHER" id="PTHR46825">
    <property type="entry name" value="D-ALANYL-D-ALANINE-CARBOXYPEPTIDASE/ENDOPEPTIDASE AMPH"/>
    <property type="match status" value="1"/>
</dbReference>
<evidence type="ECO:0000259" key="3">
    <source>
        <dbReference type="Pfam" id="PF00144"/>
    </source>
</evidence>
<feature type="compositionally biased region" description="Polar residues" evidence="1">
    <location>
        <begin position="76"/>
        <end position="87"/>
    </location>
</feature>